<organism evidence="1 2">
    <name type="scientific">Lithospermum erythrorhizon</name>
    <name type="common">Purple gromwell</name>
    <name type="synonym">Lithospermum officinale var. erythrorhizon</name>
    <dbReference type="NCBI Taxonomy" id="34254"/>
    <lineage>
        <taxon>Eukaryota</taxon>
        <taxon>Viridiplantae</taxon>
        <taxon>Streptophyta</taxon>
        <taxon>Embryophyta</taxon>
        <taxon>Tracheophyta</taxon>
        <taxon>Spermatophyta</taxon>
        <taxon>Magnoliopsida</taxon>
        <taxon>eudicotyledons</taxon>
        <taxon>Gunneridae</taxon>
        <taxon>Pentapetalae</taxon>
        <taxon>asterids</taxon>
        <taxon>lamiids</taxon>
        <taxon>Boraginales</taxon>
        <taxon>Boraginaceae</taxon>
        <taxon>Boraginoideae</taxon>
        <taxon>Lithospermeae</taxon>
        <taxon>Lithospermum</taxon>
    </lineage>
</organism>
<proteinExistence type="predicted"/>
<protein>
    <submittedName>
        <fullName evidence="1">Uncharacterized protein</fullName>
    </submittedName>
</protein>
<dbReference type="Proteomes" id="UP001454036">
    <property type="component" value="Unassembled WGS sequence"/>
</dbReference>
<name>A0AAV3PQG7_LITER</name>
<sequence length="134" mass="15416">MKQILKVSFTMIFDVIFIRDEVSNRIFEFKDVIDFDLVLDMGVEELGITIPFKNGGKLRSLTSIFFFRFKKKVQLISQVNITRLVGGCGWMILVSGKFVLNVFDLGEDVSNSLLVPIFNRFFDIFEIAVQDMCV</sequence>
<accession>A0AAV3PQG7</accession>
<gene>
    <name evidence="1" type="ORF">LIER_11971</name>
</gene>
<comment type="caution">
    <text evidence="1">The sequence shown here is derived from an EMBL/GenBank/DDBJ whole genome shotgun (WGS) entry which is preliminary data.</text>
</comment>
<evidence type="ECO:0000313" key="2">
    <source>
        <dbReference type="Proteomes" id="UP001454036"/>
    </source>
</evidence>
<dbReference type="AlphaFoldDB" id="A0AAV3PQG7"/>
<evidence type="ECO:0000313" key="1">
    <source>
        <dbReference type="EMBL" id="GAA0153819.1"/>
    </source>
</evidence>
<reference evidence="1 2" key="1">
    <citation type="submission" date="2024-01" db="EMBL/GenBank/DDBJ databases">
        <title>The complete chloroplast genome sequence of Lithospermum erythrorhizon: insights into the phylogenetic relationship among Boraginaceae species and the maternal lineages of purple gromwells.</title>
        <authorList>
            <person name="Okada T."/>
            <person name="Watanabe K."/>
        </authorList>
    </citation>
    <scope>NUCLEOTIDE SEQUENCE [LARGE SCALE GENOMIC DNA]</scope>
</reference>
<dbReference type="EMBL" id="BAABME010002260">
    <property type="protein sequence ID" value="GAA0153819.1"/>
    <property type="molecule type" value="Genomic_DNA"/>
</dbReference>
<keyword evidence="2" id="KW-1185">Reference proteome</keyword>